<protein>
    <submittedName>
        <fullName evidence="1">Uncharacterized protein</fullName>
    </submittedName>
</protein>
<dbReference type="AlphaFoldDB" id="A0A3P5XPF3"/>
<organism evidence="1 2">
    <name type="scientific">Pseudogemmobacter humi</name>
    <dbReference type="NCBI Taxonomy" id="2483812"/>
    <lineage>
        <taxon>Bacteria</taxon>
        <taxon>Pseudomonadati</taxon>
        <taxon>Pseudomonadota</taxon>
        <taxon>Alphaproteobacteria</taxon>
        <taxon>Rhodobacterales</taxon>
        <taxon>Paracoccaceae</taxon>
        <taxon>Pseudogemmobacter</taxon>
    </lineage>
</organism>
<evidence type="ECO:0000313" key="2">
    <source>
        <dbReference type="Proteomes" id="UP000277498"/>
    </source>
</evidence>
<sequence length="320" mass="35439">MAIHAPDQPIAPERFYREMSPQLAARLRQMWSSRGHDLDKLWGRCIRALPGFRPLAPADLPEADSHAHDRLCLFDQALIWAMALNRAAGEGMKTDGLRLGRDQLCALHILTGRMVETVSALRLLVLSELAAPALQLARSVSEDVDMLLALLLRRRLAQQFVACRTAEEANDFWRRHIAGGRAFRLVAEKLYSIGLDHSDQSEYGRWRRQVLTLLGSAVHSSPLGRGERLREAAWPANPVARDCLEFVTHRLHELCAWAHLIDIGLEEDLALIAANPSPDALLAFAAGSREILLDQMRWAVAGQGATAASPGLFNAGRALH</sequence>
<gene>
    <name evidence="1" type="ORF">XINFAN_03354</name>
</gene>
<dbReference type="EMBL" id="UXAW01000091">
    <property type="protein sequence ID" value="VDC32276.1"/>
    <property type="molecule type" value="Genomic_DNA"/>
</dbReference>
<dbReference type="OrthoDB" id="6057093at2"/>
<name>A0A3P5XPF3_9RHOB</name>
<evidence type="ECO:0000313" key="1">
    <source>
        <dbReference type="EMBL" id="VDC32276.1"/>
    </source>
</evidence>
<dbReference type="Proteomes" id="UP000277498">
    <property type="component" value="Unassembled WGS sequence"/>
</dbReference>
<dbReference type="RefSeq" id="WP_160144648.1">
    <property type="nucleotide sequence ID" value="NZ_UXAW01000091.1"/>
</dbReference>
<accession>A0A3P5XPF3</accession>
<proteinExistence type="predicted"/>
<reference evidence="1 2" key="1">
    <citation type="submission" date="2018-11" db="EMBL/GenBank/DDBJ databases">
        <authorList>
            <person name="Criscuolo A."/>
        </authorList>
    </citation>
    <scope>NUCLEOTIDE SEQUENCE [LARGE SCALE GENOMIC DNA]</scope>
    <source>
        <strain evidence="1">ACIP111625</strain>
    </source>
</reference>
<keyword evidence="2" id="KW-1185">Reference proteome</keyword>